<dbReference type="GO" id="GO:0005737">
    <property type="term" value="C:cytoplasm"/>
    <property type="evidence" value="ECO:0007669"/>
    <property type="project" value="TreeGrafter"/>
</dbReference>
<evidence type="ECO:0000256" key="1">
    <source>
        <dbReference type="ARBA" id="ARBA00012513"/>
    </source>
</evidence>
<evidence type="ECO:0000256" key="6">
    <source>
        <dbReference type="ARBA" id="ARBA00022840"/>
    </source>
</evidence>
<evidence type="ECO:0000313" key="10">
    <source>
        <dbReference type="EMBL" id="KAK3898967.1"/>
    </source>
</evidence>
<keyword evidence="4" id="KW-0547">Nucleotide-binding</keyword>
<dbReference type="GO" id="GO:0005634">
    <property type="term" value="C:nucleus"/>
    <property type="evidence" value="ECO:0007669"/>
    <property type="project" value="TreeGrafter"/>
</dbReference>
<feature type="domain" description="Protein kinase" evidence="9">
    <location>
        <begin position="65"/>
        <end position="369"/>
    </location>
</feature>
<dbReference type="InterPro" id="IPR000719">
    <property type="entry name" value="Prot_kinase_dom"/>
</dbReference>
<dbReference type="GO" id="GO:0000245">
    <property type="term" value="P:spliceosomal complex assembly"/>
    <property type="evidence" value="ECO:0007669"/>
    <property type="project" value="TreeGrafter"/>
</dbReference>
<dbReference type="GO" id="GO:0004674">
    <property type="term" value="F:protein serine/threonine kinase activity"/>
    <property type="evidence" value="ECO:0007669"/>
    <property type="project" value="UniProtKB-KW"/>
</dbReference>
<comment type="caution">
    <text evidence="10">The sequence shown here is derived from an EMBL/GenBank/DDBJ whole genome shotgun (WGS) entry which is preliminary data.</text>
</comment>
<proteinExistence type="predicted"/>
<dbReference type="SUPFAM" id="SSF56112">
    <property type="entry name" value="Protein kinase-like (PK-like)"/>
    <property type="match status" value="1"/>
</dbReference>
<evidence type="ECO:0000259" key="9">
    <source>
        <dbReference type="PROSITE" id="PS50011"/>
    </source>
</evidence>
<dbReference type="EMBL" id="MU855852">
    <property type="protein sequence ID" value="KAK3898967.1"/>
    <property type="molecule type" value="Genomic_DNA"/>
</dbReference>
<keyword evidence="5 10" id="KW-0418">Kinase</keyword>
<reference evidence="10" key="2">
    <citation type="submission" date="2023-05" db="EMBL/GenBank/DDBJ databases">
        <authorList>
            <consortium name="Lawrence Berkeley National Laboratory"/>
            <person name="Steindorff A."/>
            <person name="Hensen N."/>
            <person name="Bonometti L."/>
            <person name="Westerberg I."/>
            <person name="Brannstrom I.O."/>
            <person name="Guillou S."/>
            <person name="Cros-Aarteil S."/>
            <person name="Calhoun S."/>
            <person name="Haridas S."/>
            <person name="Kuo A."/>
            <person name="Mondo S."/>
            <person name="Pangilinan J."/>
            <person name="Riley R."/>
            <person name="Labutti K."/>
            <person name="Andreopoulos B."/>
            <person name="Lipzen A."/>
            <person name="Chen C."/>
            <person name="Yanf M."/>
            <person name="Daum C."/>
            <person name="Ng V."/>
            <person name="Clum A."/>
            <person name="Ohm R."/>
            <person name="Martin F."/>
            <person name="Silar P."/>
            <person name="Natvig D."/>
            <person name="Lalanne C."/>
            <person name="Gautier V."/>
            <person name="Ament-Velasquez S.L."/>
            <person name="Kruys A."/>
            <person name="Hutchinson M.I."/>
            <person name="Powell A.J."/>
            <person name="Barry K."/>
            <person name="Miller A.N."/>
            <person name="Grigoriev I.V."/>
            <person name="Debuchy R."/>
            <person name="Gladieux P."/>
            <person name="Thoren M.H."/>
            <person name="Johannesson H."/>
        </authorList>
    </citation>
    <scope>NUCLEOTIDE SEQUENCE</scope>
    <source>
        <strain evidence="10">CBS 103.79</strain>
    </source>
</reference>
<evidence type="ECO:0000256" key="7">
    <source>
        <dbReference type="ARBA" id="ARBA00047899"/>
    </source>
</evidence>
<dbReference type="InterPro" id="IPR011009">
    <property type="entry name" value="Kinase-like_dom_sf"/>
</dbReference>
<dbReference type="GO" id="GO:0005524">
    <property type="term" value="F:ATP binding"/>
    <property type="evidence" value="ECO:0007669"/>
    <property type="project" value="UniProtKB-KW"/>
</dbReference>
<keyword evidence="2" id="KW-0723">Serine/threonine-protein kinase</keyword>
<dbReference type="PROSITE" id="PS50011">
    <property type="entry name" value="PROTEIN_KINASE_DOM"/>
    <property type="match status" value="1"/>
</dbReference>
<protein>
    <recommendedName>
        <fullName evidence="1">non-specific serine/threonine protein kinase</fullName>
        <ecNumber evidence="1">2.7.11.1</ecNumber>
    </recommendedName>
</protein>
<dbReference type="Gene3D" id="1.10.510.10">
    <property type="entry name" value="Transferase(Phosphotransferase) domain 1"/>
    <property type="match status" value="1"/>
</dbReference>
<keyword evidence="6" id="KW-0067">ATP-binding</keyword>
<evidence type="ECO:0000256" key="3">
    <source>
        <dbReference type="ARBA" id="ARBA00022679"/>
    </source>
</evidence>
<reference evidence="10" key="1">
    <citation type="journal article" date="2023" name="Mol. Phylogenet. Evol.">
        <title>Genome-scale phylogeny and comparative genomics of the fungal order Sordariales.</title>
        <authorList>
            <person name="Hensen N."/>
            <person name="Bonometti L."/>
            <person name="Westerberg I."/>
            <person name="Brannstrom I.O."/>
            <person name="Guillou S."/>
            <person name="Cros-Aarteil S."/>
            <person name="Calhoun S."/>
            <person name="Haridas S."/>
            <person name="Kuo A."/>
            <person name="Mondo S."/>
            <person name="Pangilinan J."/>
            <person name="Riley R."/>
            <person name="LaButti K."/>
            <person name="Andreopoulos B."/>
            <person name="Lipzen A."/>
            <person name="Chen C."/>
            <person name="Yan M."/>
            <person name="Daum C."/>
            <person name="Ng V."/>
            <person name="Clum A."/>
            <person name="Steindorff A."/>
            <person name="Ohm R.A."/>
            <person name="Martin F."/>
            <person name="Silar P."/>
            <person name="Natvig D.O."/>
            <person name="Lalanne C."/>
            <person name="Gautier V."/>
            <person name="Ament-Velasquez S.L."/>
            <person name="Kruys A."/>
            <person name="Hutchinson M.I."/>
            <person name="Powell A.J."/>
            <person name="Barry K."/>
            <person name="Miller A.N."/>
            <person name="Grigoriev I.V."/>
            <person name="Debuchy R."/>
            <person name="Gladieux P."/>
            <person name="Hiltunen Thoren M."/>
            <person name="Johannesson H."/>
        </authorList>
    </citation>
    <scope>NUCLEOTIDE SEQUENCE</scope>
    <source>
        <strain evidence="10">CBS 103.79</strain>
    </source>
</reference>
<comment type="catalytic activity">
    <reaction evidence="7">
        <text>L-threonyl-[protein] + ATP = O-phospho-L-threonyl-[protein] + ADP + H(+)</text>
        <dbReference type="Rhea" id="RHEA:46608"/>
        <dbReference type="Rhea" id="RHEA-COMP:11060"/>
        <dbReference type="Rhea" id="RHEA-COMP:11605"/>
        <dbReference type="ChEBI" id="CHEBI:15378"/>
        <dbReference type="ChEBI" id="CHEBI:30013"/>
        <dbReference type="ChEBI" id="CHEBI:30616"/>
        <dbReference type="ChEBI" id="CHEBI:61977"/>
        <dbReference type="ChEBI" id="CHEBI:456216"/>
        <dbReference type="EC" id="2.7.11.1"/>
    </reaction>
</comment>
<evidence type="ECO:0000256" key="2">
    <source>
        <dbReference type="ARBA" id="ARBA00022527"/>
    </source>
</evidence>
<dbReference type="Pfam" id="PF00069">
    <property type="entry name" value="Pkinase"/>
    <property type="match status" value="1"/>
</dbReference>
<keyword evidence="11" id="KW-1185">Reference proteome</keyword>
<dbReference type="AlphaFoldDB" id="A0AAN6RPT5"/>
<dbReference type="InterPro" id="IPR051334">
    <property type="entry name" value="SRPK"/>
</dbReference>
<evidence type="ECO:0000256" key="4">
    <source>
        <dbReference type="ARBA" id="ARBA00022741"/>
    </source>
</evidence>
<dbReference type="EC" id="2.7.11.1" evidence="1"/>
<name>A0AAN6RPT5_9PEZI</name>
<dbReference type="PANTHER" id="PTHR47634">
    <property type="entry name" value="PROTEIN KINASE DOMAIN-CONTAINING PROTEIN-RELATED"/>
    <property type="match status" value="1"/>
</dbReference>
<accession>A0AAN6RPT5</accession>
<sequence>MIPLWRRATALLRRPLTPLTPLQFPTSGFPVIPQSQLLEEEHFDEFRSGQYCPVKIGNVLASNRYQVVGKLGLGSTSTGWLARNLINHYFVSLKIFNRDHGKTCQNELPIVRTALETLSIDHPQGTHQCLVQPPMWDSWKDLLTRNPSGRFSDVLLKGGLRHLLLALDYLHSECKLVHTADNILHAIADPGILATFVQAELNMPSPRKTHLAPSRLRFPAITRNHDAQPDVYRSPEVMMQAPWSYSVDIWNVGAMIWDVFECGYLFRGRDPAPVKGYYTTRAHLAEVVGLLGLPPGDSLGRGRRSREFFDEDGKWIANVPIPTGNSLEKAEKYLTGRNKAMFLDFVGGMLTWRPEDRKTAAQLLEHPWLATWEIKD</sequence>
<evidence type="ECO:0000313" key="11">
    <source>
        <dbReference type="Proteomes" id="UP001303889"/>
    </source>
</evidence>
<dbReference type="SMART" id="SM00220">
    <property type="entry name" value="S_TKc"/>
    <property type="match status" value="1"/>
</dbReference>
<comment type="catalytic activity">
    <reaction evidence="8">
        <text>L-seryl-[protein] + ATP = O-phospho-L-seryl-[protein] + ADP + H(+)</text>
        <dbReference type="Rhea" id="RHEA:17989"/>
        <dbReference type="Rhea" id="RHEA-COMP:9863"/>
        <dbReference type="Rhea" id="RHEA-COMP:11604"/>
        <dbReference type="ChEBI" id="CHEBI:15378"/>
        <dbReference type="ChEBI" id="CHEBI:29999"/>
        <dbReference type="ChEBI" id="CHEBI:30616"/>
        <dbReference type="ChEBI" id="CHEBI:83421"/>
        <dbReference type="ChEBI" id="CHEBI:456216"/>
        <dbReference type="EC" id="2.7.11.1"/>
    </reaction>
</comment>
<evidence type="ECO:0000256" key="5">
    <source>
        <dbReference type="ARBA" id="ARBA00022777"/>
    </source>
</evidence>
<organism evidence="10 11">
    <name type="scientific">Staphylotrichum tortipilum</name>
    <dbReference type="NCBI Taxonomy" id="2831512"/>
    <lineage>
        <taxon>Eukaryota</taxon>
        <taxon>Fungi</taxon>
        <taxon>Dikarya</taxon>
        <taxon>Ascomycota</taxon>
        <taxon>Pezizomycotina</taxon>
        <taxon>Sordariomycetes</taxon>
        <taxon>Sordariomycetidae</taxon>
        <taxon>Sordariales</taxon>
        <taxon>Chaetomiaceae</taxon>
        <taxon>Staphylotrichum</taxon>
    </lineage>
</organism>
<keyword evidence="3" id="KW-0808">Transferase</keyword>
<dbReference type="PANTHER" id="PTHR47634:SF9">
    <property type="entry name" value="PROTEIN KINASE DOMAIN-CONTAINING PROTEIN-RELATED"/>
    <property type="match status" value="1"/>
</dbReference>
<gene>
    <name evidence="10" type="ORF">C8A05DRAFT_46843</name>
</gene>
<evidence type="ECO:0000256" key="8">
    <source>
        <dbReference type="ARBA" id="ARBA00048679"/>
    </source>
</evidence>
<dbReference type="Gene3D" id="3.30.200.20">
    <property type="entry name" value="Phosphorylase Kinase, domain 1"/>
    <property type="match status" value="1"/>
</dbReference>
<dbReference type="Proteomes" id="UP001303889">
    <property type="component" value="Unassembled WGS sequence"/>
</dbReference>
<dbReference type="GO" id="GO:0050684">
    <property type="term" value="P:regulation of mRNA processing"/>
    <property type="evidence" value="ECO:0007669"/>
    <property type="project" value="TreeGrafter"/>
</dbReference>